<keyword evidence="4" id="KW-1185">Reference proteome</keyword>
<dbReference type="GO" id="GO:0016853">
    <property type="term" value="F:isomerase activity"/>
    <property type="evidence" value="ECO:0007669"/>
    <property type="project" value="UniProtKB-KW"/>
</dbReference>
<keyword evidence="1" id="KW-0413">Isomerase</keyword>
<evidence type="ECO:0000313" key="3">
    <source>
        <dbReference type="EMBL" id="RAQ30003.1"/>
    </source>
</evidence>
<name>A0A328UKD5_9FIRM</name>
<dbReference type="RefSeq" id="WP_112331199.1">
    <property type="nucleotide sequence ID" value="NZ_QLYR01000001.1"/>
</dbReference>
<gene>
    <name evidence="3" type="ORF">DPQ25_00335</name>
</gene>
<dbReference type="PANTHER" id="PTHR43489:SF7">
    <property type="entry name" value="3-DEHYDRO-D-GULOSIDE 4-EPIMERASE-RELATED"/>
    <property type="match status" value="1"/>
</dbReference>
<dbReference type="Gene3D" id="3.20.20.150">
    <property type="entry name" value="Divalent-metal-dependent TIM barrel enzymes"/>
    <property type="match status" value="1"/>
</dbReference>
<dbReference type="AlphaFoldDB" id="A0A328UKD5"/>
<accession>A0A328UKD5</accession>
<dbReference type="PANTHER" id="PTHR43489">
    <property type="entry name" value="ISOMERASE"/>
    <property type="match status" value="1"/>
</dbReference>
<dbReference type="Pfam" id="PF01261">
    <property type="entry name" value="AP_endonuc_2"/>
    <property type="match status" value="1"/>
</dbReference>
<dbReference type="EMBL" id="QLYR01000001">
    <property type="protein sequence ID" value="RAQ30003.1"/>
    <property type="molecule type" value="Genomic_DNA"/>
</dbReference>
<protein>
    <recommendedName>
        <fullName evidence="2">Xylose isomerase-like TIM barrel domain-containing protein</fullName>
    </recommendedName>
</protein>
<dbReference type="InterPro" id="IPR050417">
    <property type="entry name" value="Sugar_Epim/Isomerase"/>
</dbReference>
<comment type="caution">
    <text evidence="3">The sequence shown here is derived from an EMBL/GenBank/DDBJ whole genome shotgun (WGS) entry which is preliminary data.</text>
</comment>
<reference evidence="3 4" key="1">
    <citation type="submission" date="2018-06" db="EMBL/GenBank/DDBJ databases">
        <title>Noncontiguous genome sequence of Ruminococcaceae bacterium ASD2818.</title>
        <authorList>
            <person name="Chaplin A.V."/>
            <person name="Sokolova S.R."/>
            <person name="Kochetkova T.O."/>
            <person name="Goltsov A.Y."/>
            <person name="Trofimov D.Y."/>
            <person name="Efimov B.A."/>
        </authorList>
    </citation>
    <scope>NUCLEOTIDE SEQUENCE [LARGE SCALE GENOMIC DNA]</scope>
    <source>
        <strain evidence="3 4">ASD2818</strain>
    </source>
</reference>
<dbReference type="InterPro" id="IPR013022">
    <property type="entry name" value="Xyl_isomerase-like_TIM-brl"/>
</dbReference>
<evidence type="ECO:0000259" key="2">
    <source>
        <dbReference type="Pfam" id="PF01261"/>
    </source>
</evidence>
<dbReference type="InterPro" id="IPR036237">
    <property type="entry name" value="Xyl_isomerase-like_sf"/>
</dbReference>
<evidence type="ECO:0000313" key="4">
    <source>
        <dbReference type="Proteomes" id="UP000249377"/>
    </source>
</evidence>
<organism evidence="3 4">
    <name type="scientific">Hydrogeniiclostridium mannosilyticum</name>
    <dbReference type="NCBI Taxonomy" id="2764322"/>
    <lineage>
        <taxon>Bacteria</taxon>
        <taxon>Bacillati</taxon>
        <taxon>Bacillota</taxon>
        <taxon>Clostridia</taxon>
        <taxon>Eubacteriales</taxon>
        <taxon>Acutalibacteraceae</taxon>
        <taxon>Hydrogeniiclostridium</taxon>
    </lineage>
</organism>
<feature type="domain" description="Xylose isomerase-like TIM barrel" evidence="2">
    <location>
        <begin position="14"/>
        <end position="256"/>
    </location>
</feature>
<sequence>MFRIGCCADVSRIEELMKAGFDYIELNLAQVTLMSESEFEGCRRRVEQSGLKAEAFNCMLAGKDLIVGPNRNLACMEQRLAQAFRRARLLGGKILVLGSGAARRIPAGYAVEQGREEFTAFLQLVNLLAGEYGVEIAVEPLNRRETNLITSVSEAYGLVQKACLTHVHVLADLYHMALEQENFSVLETVGGALVHTHIANPDGRYYPSRKDRYDYRPFFRALQKNGYRGRVSLEGICREPENWLDETAESLLCLKEIIKEG</sequence>
<dbReference type="Proteomes" id="UP000249377">
    <property type="component" value="Unassembled WGS sequence"/>
</dbReference>
<evidence type="ECO:0000256" key="1">
    <source>
        <dbReference type="ARBA" id="ARBA00023235"/>
    </source>
</evidence>
<proteinExistence type="predicted"/>
<dbReference type="SUPFAM" id="SSF51658">
    <property type="entry name" value="Xylose isomerase-like"/>
    <property type="match status" value="1"/>
</dbReference>